<gene>
    <name evidence="3" type="ORF">Cfor_01609</name>
</gene>
<sequence>MSRARGTECWATWPLALELRRNAASVYVLSATQMLTYVTCGDNVRTEKYGYSAEQGRVLQDAVKQKPMADVEESVSIVRLIRGSLPIKFNFCSCLFMGIALLCIVLLLYECKDYIKAVLLWAEAQEHWLICIMFLGMFTLVSFPFTWGYTLLVIASGYLFGVPRGLVTVVFTGNLGVAIAHFTMRTFGAKFAFARICNNDKVHAILMVVSGPRAFKVAMFARLTPIPFGLQNTIFAVSNISTKEYLVATVFGLLPAQIINVYLGSTLRSMEEVLSNKSTAATGIIVFFQAVTAIVEQGHSIWTDVAMLQCGSEISLSLLGHWWKPVILPLSCLYS</sequence>
<comment type="caution">
    <text evidence="3">The sequence shown here is derived from an EMBL/GenBank/DDBJ whole genome shotgun (WGS) entry which is preliminary data.</text>
</comment>
<organism evidence="3 4">
    <name type="scientific">Coptotermes formosanus</name>
    <name type="common">Formosan subterranean termite</name>
    <dbReference type="NCBI Taxonomy" id="36987"/>
    <lineage>
        <taxon>Eukaryota</taxon>
        <taxon>Metazoa</taxon>
        <taxon>Ecdysozoa</taxon>
        <taxon>Arthropoda</taxon>
        <taxon>Hexapoda</taxon>
        <taxon>Insecta</taxon>
        <taxon>Pterygota</taxon>
        <taxon>Neoptera</taxon>
        <taxon>Polyneoptera</taxon>
        <taxon>Dictyoptera</taxon>
        <taxon>Blattodea</taxon>
        <taxon>Blattoidea</taxon>
        <taxon>Termitoidae</taxon>
        <taxon>Rhinotermitidae</taxon>
        <taxon>Coptotermes</taxon>
    </lineage>
</organism>
<protein>
    <recommendedName>
        <fullName evidence="2">VTT domain-containing protein</fullName>
    </recommendedName>
</protein>
<evidence type="ECO:0000313" key="3">
    <source>
        <dbReference type="EMBL" id="GFG40440.1"/>
    </source>
</evidence>
<dbReference type="InterPro" id="IPR032816">
    <property type="entry name" value="VTT_dom"/>
</dbReference>
<dbReference type="PANTHER" id="PTHR46593">
    <property type="entry name" value="TRANSMEMBRANE PROTEIN 64"/>
    <property type="match status" value="1"/>
</dbReference>
<dbReference type="InterPro" id="IPR053069">
    <property type="entry name" value="TVP38/TMEM64"/>
</dbReference>
<dbReference type="Pfam" id="PF09335">
    <property type="entry name" value="VTT_dom"/>
    <property type="match status" value="1"/>
</dbReference>
<dbReference type="AlphaFoldDB" id="A0A6L2Q8W3"/>
<evidence type="ECO:0000313" key="4">
    <source>
        <dbReference type="Proteomes" id="UP000502823"/>
    </source>
</evidence>
<feature type="transmembrane region" description="Helical" evidence="1">
    <location>
        <begin position="127"/>
        <end position="154"/>
    </location>
</feature>
<dbReference type="FunCoup" id="A0A6L2Q8W3">
    <property type="interactions" value="637"/>
</dbReference>
<keyword evidence="1" id="KW-0812">Transmembrane</keyword>
<feature type="transmembrane region" description="Helical" evidence="1">
    <location>
        <begin position="89"/>
        <end position="107"/>
    </location>
</feature>
<feature type="transmembrane region" description="Helical" evidence="1">
    <location>
        <begin position="166"/>
        <end position="184"/>
    </location>
</feature>
<accession>A0A6L2Q8W3</accession>
<dbReference type="InParanoid" id="A0A6L2Q8W3"/>
<dbReference type="OrthoDB" id="166803at2759"/>
<evidence type="ECO:0000259" key="2">
    <source>
        <dbReference type="Pfam" id="PF09335"/>
    </source>
</evidence>
<dbReference type="Proteomes" id="UP000502823">
    <property type="component" value="Unassembled WGS sequence"/>
</dbReference>
<feature type="domain" description="VTT" evidence="2">
    <location>
        <begin position="149"/>
        <end position="265"/>
    </location>
</feature>
<dbReference type="GO" id="GO:0051480">
    <property type="term" value="P:regulation of cytosolic calcium ion concentration"/>
    <property type="evidence" value="ECO:0007669"/>
    <property type="project" value="TreeGrafter"/>
</dbReference>
<keyword evidence="1" id="KW-0472">Membrane</keyword>
<reference evidence="4" key="1">
    <citation type="submission" date="2020-01" db="EMBL/GenBank/DDBJ databases">
        <title>Draft genome sequence of the Termite Coptotermes fromosanus.</title>
        <authorList>
            <person name="Itakura S."/>
            <person name="Yosikawa Y."/>
            <person name="Umezawa K."/>
        </authorList>
    </citation>
    <scope>NUCLEOTIDE SEQUENCE [LARGE SCALE GENOMIC DNA]</scope>
</reference>
<evidence type="ECO:0000256" key="1">
    <source>
        <dbReference type="SAM" id="Phobius"/>
    </source>
</evidence>
<keyword evidence="1" id="KW-1133">Transmembrane helix</keyword>
<dbReference type="PANTHER" id="PTHR46593:SF1">
    <property type="entry name" value="TRANSMEMBRANE PROTEIN 64"/>
    <property type="match status" value="1"/>
</dbReference>
<proteinExistence type="predicted"/>
<name>A0A6L2Q8W3_COPFO</name>
<dbReference type="EMBL" id="BLKM01002051">
    <property type="protein sequence ID" value="GFG40440.1"/>
    <property type="molecule type" value="Genomic_DNA"/>
</dbReference>
<keyword evidence="4" id="KW-1185">Reference proteome</keyword>
<dbReference type="GO" id="GO:0005783">
    <property type="term" value="C:endoplasmic reticulum"/>
    <property type="evidence" value="ECO:0007669"/>
    <property type="project" value="TreeGrafter"/>
</dbReference>